<dbReference type="EnsemblPlants" id="AET3Gv20630500.25">
    <property type="protein sequence ID" value="AET3Gv20630500.25"/>
    <property type="gene ID" value="AET3Gv20630500"/>
</dbReference>
<reference evidence="2" key="1">
    <citation type="journal article" date="2014" name="Science">
        <title>Ancient hybridizations among the ancestral genomes of bread wheat.</title>
        <authorList>
            <consortium name="International Wheat Genome Sequencing Consortium,"/>
            <person name="Marcussen T."/>
            <person name="Sandve S.R."/>
            <person name="Heier L."/>
            <person name="Spannagl M."/>
            <person name="Pfeifer M."/>
            <person name="Jakobsen K.S."/>
            <person name="Wulff B.B."/>
            <person name="Steuernagel B."/>
            <person name="Mayer K.F."/>
            <person name="Olsen O.A."/>
        </authorList>
    </citation>
    <scope>NUCLEOTIDE SEQUENCE [LARGE SCALE GENOMIC DNA]</scope>
    <source>
        <strain evidence="2">cv. AL8/78</strain>
    </source>
</reference>
<proteinExistence type="predicted"/>
<dbReference type="Proteomes" id="UP000015105">
    <property type="component" value="Chromosome 3D"/>
</dbReference>
<name>A0A453FB73_AEGTS</name>
<reference evidence="1" key="5">
    <citation type="journal article" date="2021" name="G3 (Bethesda)">
        <title>Aegilops tauschii genome assembly Aet v5.0 features greater sequence contiguity and improved annotation.</title>
        <authorList>
            <person name="Wang L."/>
            <person name="Zhu T."/>
            <person name="Rodriguez J.C."/>
            <person name="Deal K.R."/>
            <person name="Dubcovsky J."/>
            <person name="McGuire P.E."/>
            <person name="Lux T."/>
            <person name="Spannagl M."/>
            <person name="Mayer K.F.X."/>
            <person name="Baldrich P."/>
            <person name="Meyers B.C."/>
            <person name="Huo N."/>
            <person name="Gu Y.Q."/>
            <person name="Zhou H."/>
            <person name="Devos K.M."/>
            <person name="Bennetzen J.L."/>
            <person name="Unver T."/>
            <person name="Budak H."/>
            <person name="Gulick P.J."/>
            <person name="Galiba G."/>
            <person name="Kalapos B."/>
            <person name="Nelson D.R."/>
            <person name="Li P."/>
            <person name="You F.M."/>
            <person name="Luo M.C."/>
            <person name="Dvorak J."/>
        </authorList>
    </citation>
    <scope>NUCLEOTIDE SEQUENCE [LARGE SCALE GENOMIC DNA]</scope>
    <source>
        <strain evidence="1">cv. AL8/78</strain>
    </source>
</reference>
<evidence type="ECO:0000313" key="1">
    <source>
        <dbReference type="EnsemblPlants" id="AET3Gv20630500.25"/>
    </source>
</evidence>
<organism evidence="1 2">
    <name type="scientific">Aegilops tauschii subsp. strangulata</name>
    <name type="common">Goatgrass</name>
    <dbReference type="NCBI Taxonomy" id="200361"/>
    <lineage>
        <taxon>Eukaryota</taxon>
        <taxon>Viridiplantae</taxon>
        <taxon>Streptophyta</taxon>
        <taxon>Embryophyta</taxon>
        <taxon>Tracheophyta</taxon>
        <taxon>Spermatophyta</taxon>
        <taxon>Magnoliopsida</taxon>
        <taxon>Liliopsida</taxon>
        <taxon>Poales</taxon>
        <taxon>Poaceae</taxon>
        <taxon>BOP clade</taxon>
        <taxon>Pooideae</taxon>
        <taxon>Triticodae</taxon>
        <taxon>Triticeae</taxon>
        <taxon>Triticinae</taxon>
        <taxon>Aegilops</taxon>
    </lineage>
</organism>
<dbReference type="AlphaFoldDB" id="A0A453FB73"/>
<reference evidence="1" key="4">
    <citation type="submission" date="2019-03" db="UniProtKB">
        <authorList>
            <consortium name="EnsemblPlants"/>
        </authorList>
    </citation>
    <scope>IDENTIFICATION</scope>
</reference>
<sequence>MMLDQEAGAVASLTQEVAAIAEVGINNWIEKDEGQMVLWGKCTCKEVGMTNADVCLGYFLCSVSYSVVTSGGRYKEPNA</sequence>
<dbReference type="Gramene" id="AET3Gv20630500.25">
    <property type="protein sequence ID" value="AET3Gv20630500.25"/>
    <property type="gene ID" value="AET3Gv20630500"/>
</dbReference>
<protein>
    <submittedName>
        <fullName evidence="1">Uncharacterized protein</fullName>
    </submittedName>
</protein>
<evidence type="ECO:0000313" key="2">
    <source>
        <dbReference type="Proteomes" id="UP000015105"/>
    </source>
</evidence>
<reference evidence="1" key="3">
    <citation type="journal article" date="2017" name="Nature">
        <title>Genome sequence of the progenitor of the wheat D genome Aegilops tauschii.</title>
        <authorList>
            <person name="Luo M.C."/>
            <person name="Gu Y.Q."/>
            <person name="Puiu D."/>
            <person name="Wang H."/>
            <person name="Twardziok S.O."/>
            <person name="Deal K.R."/>
            <person name="Huo N."/>
            <person name="Zhu T."/>
            <person name="Wang L."/>
            <person name="Wang Y."/>
            <person name="McGuire P.E."/>
            <person name="Liu S."/>
            <person name="Long H."/>
            <person name="Ramasamy R.K."/>
            <person name="Rodriguez J.C."/>
            <person name="Van S.L."/>
            <person name="Yuan L."/>
            <person name="Wang Z."/>
            <person name="Xia Z."/>
            <person name="Xiao L."/>
            <person name="Anderson O.D."/>
            <person name="Ouyang S."/>
            <person name="Liang Y."/>
            <person name="Zimin A.V."/>
            <person name="Pertea G."/>
            <person name="Qi P."/>
            <person name="Bennetzen J.L."/>
            <person name="Dai X."/>
            <person name="Dawson M.W."/>
            <person name="Muller H.G."/>
            <person name="Kugler K."/>
            <person name="Rivarola-Duarte L."/>
            <person name="Spannagl M."/>
            <person name="Mayer K.F.X."/>
            <person name="Lu F.H."/>
            <person name="Bevan M.W."/>
            <person name="Leroy P."/>
            <person name="Li P."/>
            <person name="You F.M."/>
            <person name="Sun Q."/>
            <person name="Liu Z."/>
            <person name="Lyons E."/>
            <person name="Wicker T."/>
            <person name="Salzberg S.L."/>
            <person name="Devos K.M."/>
            <person name="Dvorak J."/>
        </authorList>
    </citation>
    <scope>NUCLEOTIDE SEQUENCE [LARGE SCALE GENOMIC DNA]</scope>
    <source>
        <strain evidence="1">cv. AL8/78</strain>
    </source>
</reference>
<keyword evidence="2" id="KW-1185">Reference proteome</keyword>
<accession>A0A453FB73</accession>
<reference evidence="2" key="2">
    <citation type="journal article" date="2017" name="Nat. Plants">
        <title>The Aegilops tauschii genome reveals multiple impacts of transposons.</title>
        <authorList>
            <person name="Zhao G."/>
            <person name="Zou C."/>
            <person name="Li K."/>
            <person name="Wang K."/>
            <person name="Li T."/>
            <person name="Gao L."/>
            <person name="Zhang X."/>
            <person name="Wang H."/>
            <person name="Yang Z."/>
            <person name="Liu X."/>
            <person name="Jiang W."/>
            <person name="Mao L."/>
            <person name="Kong X."/>
            <person name="Jiao Y."/>
            <person name="Jia J."/>
        </authorList>
    </citation>
    <scope>NUCLEOTIDE SEQUENCE [LARGE SCALE GENOMIC DNA]</scope>
    <source>
        <strain evidence="2">cv. AL8/78</strain>
    </source>
</reference>